<accession>A0A7W0HLG2</accession>
<dbReference type="Gene3D" id="3.90.930.12">
    <property type="entry name" value="Ribosomal protein L6, alpha-beta domain"/>
    <property type="match status" value="2"/>
</dbReference>
<keyword evidence="3 5" id="KW-0699">rRNA-binding</keyword>
<keyword evidence="8" id="KW-1185">Reference proteome</keyword>
<comment type="function">
    <text evidence="3 5">This protein binds to the 23S rRNA, and is important in its secondary structure. It is located near the subunit interface in the base of the L7/L12 stalk, and near the tRNA binding site of the peptidyltransferase center.</text>
</comment>
<dbReference type="InterPro" id="IPR000702">
    <property type="entry name" value="Ribosomal_uL6-like"/>
</dbReference>
<dbReference type="SUPFAM" id="SSF56053">
    <property type="entry name" value="Ribosomal protein L6"/>
    <property type="match status" value="2"/>
</dbReference>
<dbReference type="GO" id="GO:0022625">
    <property type="term" value="C:cytosolic large ribosomal subunit"/>
    <property type="evidence" value="ECO:0007669"/>
    <property type="project" value="UniProtKB-UniRule"/>
</dbReference>
<evidence type="ECO:0000259" key="6">
    <source>
        <dbReference type="Pfam" id="PF00347"/>
    </source>
</evidence>
<gene>
    <name evidence="3" type="primary">rplF</name>
    <name evidence="7" type="ORF">HNR65_002280</name>
</gene>
<keyword evidence="3 5" id="KW-0694">RNA-binding</keyword>
<keyword evidence="1 3" id="KW-0689">Ribosomal protein</keyword>
<comment type="caution">
    <text evidence="7">The sequence shown here is derived from an EMBL/GenBank/DDBJ whole genome shotgun (WGS) entry which is preliminary data.</text>
</comment>
<name>A0A7W0HLG2_9BACT</name>
<dbReference type="InterPro" id="IPR019906">
    <property type="entry name" value="Ribosomal_uL6_bac-type"/>
</dbReference>
<dbReference type="InterPro" id="IPR036789">
    <property type="entry name" value="Ribosomal_uL6-like_a/b-dom_sf"/>
</dbReference>
<evidence type="ECO:0000313" key="7">
    <source>
        <dbReference type="EMBL" id="MBA2881946.1"/>
    </source>
</evidence>
<feature type="domain" description="Large ribosomal subunit protein uL6 alpha-beta" evidence="6">
    <location>
        <begin position="91"/>
        <end position="163"/>
    </location>
</feature>
<dbReference type="RefSeq" id="WP_181551600.1">
    <property type="nucleotide sequence ID" value="NZ_JACDUS010000006.1"/>
</dbReference>
<proteinExistence type="inferred from homology"/>
<comment type="similarity">
    <text evidence="3 4">Belongs to the universal ribosomal protein uL6 family.</text>
</comment>
<dbReference type="Proteomes" id="UP000525298">
    <property type="component" value="Unassembled WGS sequence"/>
</dbReference>
<evidence type="ECO:0000256" key="3">
    <source>
        <dbReference type="HAMAP-Rule" id="MF_01365"/>
    </source>
</evidence>
<reference evidence="7 8" key="1">
    <citation type="submission" date="2020-07" db="EMBL/GenBank/DDBJ databases">
        <title>Genomic Encyclopedia of Type Strains, Phase IV (KMG-IV): sequencing the most valuable type-strain genomes for metagenomic binning, comparative biology and taxonomic classification.</title>
        <authorList>
            <person name="Goeker M."/>
        </authorList>
    </citation>
    <scope>NUCLEOTIDE SEQUENCE [LARGE SCALE GENOMIC DNA]</scope>
    <source>
        <strain evidence="7 8">DSM 17721</strain>
    </source>
</reference>
<dbReference type="InterPro" id="IPR002358">
    <property type="entry name" value="Ribosomal_uL6_CS"/>
</dbReference>
<evidence type="ECO:0000313" key="8">
    <source>
        <dbReference type="Proteomes" id="UP000525298"/>
    </source>
</evidence>
<keyword evidence="2 3" id="KW-0687">Ribonucleoprotein</keyword>
<protein>
    <recommendedName>
        <fullName evidence="3">Large ribosomal subunit protein uL6</fullName>
    </recommendedName>
</protein>
<dbReference type="PANTHER" id="PTHR11655:SF14">
    <property type="entry name" value="LARGE RIBOSOMAL SUBUNIT PROTEIN UL6M"/>
    <property type="match status" value="1"/>
</dbReference>
<dbReference type="Pfam" id="PF00347">
    <property type="entry name" value="Ribosomal_L6"/>
    <property type="match status" value="2"/>
</dbReference>
<feature type="domain" description="Large ribosomal subunit protein uL6 alpha-beta" evidence="6">
    <location>
        <begin position="11"/>
        <end position="82"/>
    </location>
</feature>
<dbReference type="PANTHER" id="PTHR11655">
    <property type="entry name" value="60S/50S RIBOSOMAL PROTEIN L6/L9"/>
    <property type="match status" value="1"/>
</dbReference>
<dbReference type="PIRSF" id="PIRSF002162">
    <property type="entry name" value="Ribosomal_L6"/>
    <property type="match status" value="1"/>
</dbReference>
<dbReference type="EMBL" id="JACDUS010000006">
    <property type="protein sequence ID" value="MBA2881946.1"/>
    <property type="molecule type" value="Genomic_DNA"/>
</dbReference>
<dbReference type="GO" id="GO:0019843">
    <property type="term" value="F:rRNA binding"/>
    <property type="evidence" value="ECO:0007669"/>
    <property type="project" value="UniProtKB-UniRule"/>
</dbReference>
<evidence type="ECO:0000256" key="5">
    <source>
        <dbReference type="RuleBase" id="RU003870"/>
    </source>
</evidence>
<comment type="subunit">
    <text evidence="3">Part of the 50S ribosomal subunit.</text>
</comment>
<evidence type="ECO:0000256" key="4">
    <source>
        <dbReference type="RuleBase" id="RU003869"/>
    </source>
</evidence>
<evidence type="ECO:0000256" key="2">
    <source>
        <dbReference type="ARBA" id="ARBA00023274"/>
    </source>
</evidence>
<dbReference type="PROSITE" id="PS00525">
    <property type="entry name" value="RIBOSOMAL_L6_1"/>
    <property type="match status" value="1"/>
</dbReference>
<evidence type="ECO:0000256" key="1">
    <source>
        <dbReference type="ARBA" id="ARBA00022980"/>
    </source>
</evidence>
<dbReference type="HAMAP" id="MF_01365_B">
    <property type="entry name" value="Ribosomal_uL6_B"/>
    <property type="match status" value="1"/>
</dbReference>
<dbReference type="NCBIfam" id="TIGR03654">
    <property type="entry name" value="L6_bact"/>
    <property type="match status" value="1"/>
</dbReference>
<dbReference type="InterPro" id="IPR020040">
    <property type="entry name" value="Ribosomal_uL6_a/b-dom"/>
</dbReference>
<dbReference type="PRINTS" id="PR00059">
    <property type="entry name" value="RIBOSOMALL6"/>
</dbReference>
<organism evidence="7 8">
    <name type="scientific">Desulfosalsimonas propionicica</name>
    <dbReference type="NCBI Taxonomy" id="332175"/>
    <lineage>
        <taxon>Bacteria</taxon>
        <taxon>Pseudomonadati</taxon>
        <taxon>Thermodesulfobacteriota</taxon>
        <taxon>Desulfobacteria</taxon>
        <taxon>Desulfobacterales</taxon>
        <taxon>Desulfosalsimonadaceae</taxon>
        <taxon>Desulfosalsimonas</taxon>
    </lineage>
</organism>
<dbReference type="GO" id="GO:0002181">
    <property type="term" value="P:cytoplasmic translation"/>
    <property type="evidence" value="ECO:0007669"/>
    <property type="project" value="TreeGrafter"/>
</dbReference>
<dbReference type="AlphaFoldDB" id="A0A7W0HLG2"/>
<sequence>MSRVGKKPIPVPEKTKLSFNSGMLTVEGPKGTLTRQIHPEVTLELGDEQVVVSVARNDKKAKSLWGTTRAQVANMITGVSSGFVRVLEINGIGYRAEIKGSNLELHLGYSHPIHFVLPEGIDAAVDKSAIRLSGIDKELLGFAASSIRQMRPPEPYKGKGVKYAEEQIQRKAGKTAK</sequence>
<dbReference type="GO" id="GO:0003735">
    <property type="term" value="F:structural constituent of ribosome"/>
    <property type="evidence" value="ECO:0007669"/>
    <property type="project" value="UniProtKB-UniRule"/>
</dbReference>